<name>A0A1D9PLZ1_BACVE</name>
<dbReference type="OMA" id="HEECVAS"/>
<evidence type="ECO:0000313" key="2">
    <source>
        <dbReference type="Proteomes" id="UP000587477"/>
    </source>
</evidence>
<dbReference type="InterPro" id="IPR036721">
    <property type="entry name" value="RCK_C_sf"/>
</dbReference>
<dbReference type="GO" id="GO:0006813">
    <property type="term" value="P:potassium ion transport"/>
    <property type="evidence" value="ECO:0007669"/>
    <property type="project" value="InterPro"/>
</dbReference>
<dbReference type="PROSITE" id="PS51202">
    <property type="entry name" value="RCK_C"/>
    <property type="match status" value="1"/>
</dbReference>
<dbReference type="EMBL" id="CP063687">
    <property type="protein sequence ID" value="QOY28129.1"/>
    <property type="molecule type" value="Genomic_DNA"/>
</dbReference>
<dbReference type="PANTHER" id="PTHR30445">
    <property type="entry name" value="K(+)_H(+) ANTIPORTER SUBUNIT KHTT"/>
    <property type="match status" value="1"/>
</dbReference>
<dbReference type="Pfam" id="PF02080">
    <property type="entry name" value="TrkA_C"/>
    <property type="match status" value="1"/>
</dbReference>
<dbReference type="InterPro" id="IPR050144">
    <property type="entry name" value="AAE_transporter"/>
</dbReference>
<dbReference type="RefSeq" id="WP_012118088.1">
    <property type="nucleotide sequence ID" value="NZ_BAABMD010000003.1"/>
</dbReference>
<sequence length="165" mass="18583">MNVRESELPGIGQKVEVITKNHDKISIILHDDGRKELYYFDENDHDECLASVEFNDEEARQISAILGGMTYKPKALESVEVALDDLVIEWFKAESHAPAVSRTIGDLEIKKHYNVQIIAIVKKNRQKQLSPGIDTVIEEGDTLVISGERSGLKKLVREQLTARIS</sequence>
<reference evidence="2" key="1">
    <citation type="submission" date="2020-10" db="EMBL/GenBank/DDBJ databases">
        <title>Complete genome sequence of Bacillus velezensis NST6.</title>
        <authorList>
            <person name="Choi J."/>
        </authorList>
    </citation>
    <scope>NUCLEOTIDE SEQUENCE [LARGE SCALE GENOMIC DNA]</scope>
    <source>
        <strain evidence="2">NST6</strain>
    </source>
</reference>
<protein>
    <submittedName>
        <fullName evidence="1">K(+)/H(+) antiporter subunit KhtT</fullName>
    </submittedName>
</protein>
<dbReference type="InterPro" id="IPR058776">
    <property type="entry name" value="KhtT-like_N"/>
</dbReference>
<dbReference type="GeneID" id="93081617"/>
<accession>A0A1D9PLZ1</accession>
<dbReference type="Pfam" id="PF25991">
    <property type="entry name" value="KhtT_N"/>
    <property type="match status" value="1"/>
</dbReference>
<dbReference type="Gene3D" id="3.30.70.1450">
    <property type="entry name" value="Regulator of K+ conductance, C-terminal domain"/>
    <property type="match status" value="1"/>
</dbReference>
<gene>
    <name evidence="1" type="primary">khtT_2</name>
    <name evidence="1" type="ORF">BACVE_003169</name>
</gene>
<evidence type="ECO:0000313" key="1">
    <source>
        <dbReference type="EMBL" id="QOY28129.1"/>
    </source>
</evidence>
<dbReference type="SUPFAM" id="SSF116726">
    <property type="entry name" value="TrkA C-terminal domain-like"/>
    <property type="match status" value="1"/>
</dbReference>
<dbReference type="PIRSF" id="PIRSF005028">
    <property type="entry name" value="KhtT"/>
    <property type="match status" value="1"/>
</dbReference>
<dbReference type="AlphaFoldDB" id="A0A1D9PLZ1"/>
<dbReference type="Proteomes" id="UP000587477">
    <property type="component" value="Chromosome"/>
</dbReference>
<dbReference type="GO" id="GO:0008324">
    <property type="term" value="F:monoatomic cation transmembrane transporter activity"/>
    <property type="evidence" value="ECO:0007669"/>
    <property type="project" value="InterPro"/>
</dbReference>
<dbReference type="InterPro" id="IPR026278">
    <property type="entry name" value="KhtT"/>
</dbReference>
<dbReference type="PANTHER" id="PTHR30445:SF8">
    <property type="entry name" value="K(+)_H(+) ANTIPORTER SUBUNIT KHTT"/>
    <property type="match status" value="1"/>
</dbReference>
<dbReference type="InterPro" id="IPR006037">
    <property type="entry name" value="RCK_C"/>
</dbReference>
<organism evidence="1 2">
    <name type="scientific">Bacillus velezensis</name>
    <dbReference type="NCBI Taxonomy" id="492670"/>
    <lineage>
        <taxon>Bacteria</taxon>
        <taxon>Bacillati</taxon>
        <taxon>Bacillota</taxon>
        <taxon>Bacilli</taxon>
        <taxon>Bacillales</taxon>
        <taxon>Bacillaceae</taxon>
        <taxon>Bacillus</taxon>
        <taxon>Bacillus amyloliquefaciens group</taxon>
    </lineage>
</organism>
<proteinExistence type="predicted"/>